<dbReference type="InterPro" id="IPR001227">
    <property type="entry name" value="Ac_transferase_dom_sf"/>
</dbReference>
<dbReference type="CDD" id="cd02440">
    <property type="entry name" value="AdoMet_MTases"/>
    <property type="match status" value="1"/>
</dbReference>
<dbReference type="SUPFAM" id="SSF47336">
    <property type="entry name" value="ACP-like"/>
    <property type="match status" value="1"/>
</dbReference>
<keyword evidence="12" id="KW-1185">Reference proteome</keyword>
<dbReference type="Gene3D" id="3.40.47.10">
    <property type="match status" value="1"/>
</dbReference>
<dbReference type="Pfam" id="PF18558">
    <property type="entry name" value="HTH_51"/>
    <property type="match status" value="1"/>
</dbReference>
<dbReference type="InterPro" id="IPR014030">
    <property type="entry name" value="Ketoacyl_synth_N"/>
</dbReference>
<feature type="region of interest" description="C-terminal hotdog fold" evidence="6">
    <location>
        <begin position="1525"/>
        <end position="1675"/>
    </location>
</feature>
<dbReference type="InterPro" id="IPR036291">
    <property type="entry name" value="NAD(P)-bd_dom_sf"/>
</dbReference>
<feature type="domain" description="Carrier" evidence="8">
    <location>
        <begin position="1749"/>
        <end position="1823"/>
    </location>
</feature>
<dbReference type="InterPro" id="IPR006162">
    <property type="entry name" value="Ppantetheine_attach_site"/>
</dbReference>
<feature type="domain" description="PKS/mFAS DH" evidence="10">
    <location>
        <begin position="1359"/>
        <end position="1675"/>
    </location>
</feature>
<dbReference type="InterPro" id="IPR029063">
    <property type="entry name" value="SAM-dependent_MTases_sf"/>
</dbReference>
<feature type="compositionally biased region" description="Polar residues" evidence="7">
    <location>
        <begin position="1871"/>
        <end position="1882"/>
    </location>
</feature>
<dbReference type="InterPro" id="IPR036736">
    <property type="entry name" value="ACP-like_sf"/>
</dbReference>
<dbReference type="InterPro" id="IPR016039">
    <property type="entry name" value="Thiolase-like"/>
</dbReference>
<keyword evidence="4" id="KW-0511">Multifunctional enzyme</keyword>
<accession>A0ABR2UF93</accession>
<dbReference type="Pfam" id="PF00550">
    <property type="entry name" value="PP-binding"/>
    <property type="match status" value="1"/>
</dbReference>
<evidence type="ECO:0000259" key="10">
    <source>
        <dbReference type="PROSITE" id="PS52019"/>
    </source>
</evidence>
<evidence type="ECO:0000256" key="7">
    <source>
        <dbReference type="SAM" id="MobiDB-lite"/>
    </source>
</evidence>
<name>A0ABR2UF93_9PEZI</name>
<dbReference type="InterPro" id="IPR020841">
    <property type="entry name" value="PKS_Beta-ketoAc_synthase_dom"/>
</dbReference>
<dbReference type="Pfam" id="PF00698">
    <property type="entry name" value="Acyl_transf_1"/>
    <property type="match status" value="1"/>
</dbReference>
<proteinExistence type="predicted"/>
<evidence type="ECO:0000313" key="11">
    <source>
        <dbReference type="EMBL" id="KAK9413206.1"/>
    </source>
</evidence>
<dbReference type="PANTHER" id="PTHR45681:SF6">
    <property type="entry name" value="POLYKETIDE SYNTHASE 37"/>
    <property type="match status" value="1"/>
</dbReference>
<evidence type="ECO:0000256" key="1">
    <source>
        <dbReference type="ARBA" id="ARBA00022450"/>
    </source>
</evidence>
<evidence type="ECO:0000259" key="9">
    <source>
        <dbReference type="PROSITE" id="PS52004"/>
    </source>
</evidence>
<dbReference type="Gene3D" id="3.40.366.10">
    <property type="entry name" value="Malonyl-Coenzyme A Acyl Carrier Protein, domain 2"/>
    <property type="match status" value="2"/>
</dbReference>
<dbReference type="Gene3D" id="3.40.50.720">
    <property type="entry name" value="NAD(P)-binding Rossmann-like Domain"/>
    <property type="match status" value="1"/>
</dbReference>
<dbReference type="InterPro" id="IPR016035">
    <property type="entry name" value="Acyl_Trfase/lysoPLipase"/>
</dbReference>
<dbReference type="SMART" id="SM00825">
    <property type="entry name" value="PKS_KS"/>
    <property type="match status" value="1"/>
</dbReference>
<feature type="active site" description="Proton donor; for dehydratase activity" evidence="6">
    <location>
        <position position="1581"/>
    </location>
</feature>
<dbReference type="InterPro" id="IPR032088">
    <property type="entry name" value="SAT"/>
</dbReference>
<dbReference type="SUPFAM" id="SSF52151">
    <property type="entry name" value="FabD/lysophospholipase-like"/>
    <property type="match status" value="1"/>
</dbReference>
<dbReference type="InterPro" id="IPR014031">
    <property type="entry name" value="Ketoacyl_synth_C"/>
</dbReference>
<dbReference type="InterPro" id="IPR050444">
    <property type="entry name" value="Polyketide_Synthase"/>
</dbReference>
<dbReference type="PANTHER" id="PTHR45681">
    <property type="entry name" value="POLYKETIDE SYNTHASE 44-RELATED"/>
    <property type="match status" value="1"/>
</dbReference>
<dbReference type="CDD" id="cd00833">
    <property type="entry name" value="PKS"/>
    <property type="match status" value="1"/>
</dbReference>
<dbReference type="InterPro" id="IPR020806">
    <property type="entry name" value="PKS_PP-bd"/>
</dbReference>
<dbReference type="InterPro" id="IPR016036">
    <property type="entry name" value="Malonyl_transacylase_ACP-bd"/>
</dbReference>
<dbReference type="Pfam" id="PF02801">
    <property type="entry name" value="Ketoacyl-synt_C"/>
    <property type="match status" value="1"/>
</dbReference>
<dbReference type="SMART" id="SM00823">
    <property type="entry name" value="PKS_PP"/>
    <property type="match status" value="1"/>
</dbReference>
<dbReference type="PROSITE" id="PS52019">
    <property type="entry name" value="PKS_MFAS_DH"/>
    <property type="match status" value="1"/>
</dbReference>
<dbReference type="InterPro" id="IPR013217">
    <property type="entry name" value="Methyltransf_12"/>
</dbReference>
<dbReference type="SUPFAM" id="SSF53335">
    <property type="entry name" value="S-adenosyl-L-methionine-dependent methyltransferases"/>
    <property type="match status" value="1"/>
</dbReference>
<dbReference type="InterPro" id="IPR041068">
    <property type="entry name" value="HTH_51"/>
</dbReference>
<dbReference type="Pfam" id="PF08242">
    <property type="entry name" value="Methyltransf_12"/>
    <property type="match status" value="1"/>
</dbReference>
<dbReference type="Gene3D" id="3.40.50.150">
    <property type="entry name" value="Vaccinia Virus protein VP39"/>
    <property type="match status" value="1"/>
</dbReference>
<evidence type="ECO:0000256" key="2">
    <source>
        <dbReference type="ARBA" id="ARBA00022553"/>
    </source>
</evidence>
<dbReference type="PROSITE" id="PS50075">
    <property type="entry name" value="CARRIER"/>
    <property type="match status" value="1"/>
</dbReference>
<dbReference type="SUPFAM" id="SSF55048">
    <property type="entry name" value="Probable ACP-binding domain of malonyl-CoA ACP transacylase"/>
    <property type="match status" value="1"/>
</dbReference>
<dbReference type="SMART" id="SM00827">
    <property type="entry name" value="PKS_AT"/>
    <property type="match status" value="1"/>
</dbReference>
<dbReference type="InterPro" id="IPR042104">
    <property type="entry name" value="PKS_dehydratase_sf"/>
</dbReference>
<gene>
    <name evidence="11" type="ORF">SUNI508_11982</name>
</gene>
<feature type="region of interest" description="Disordered" evidence="7">
    <location>
        <begin position="1707"/>
        <end position="1726"/>
    </location>
</feature>
<keyword evidence="1" id="KW-0596">Phosphopantetheine</keyword>
<dbReference type="InterPro" id="IPR013120">
    <property type="entry name" value="FAR_NAD-bd"/>
</dbReference>
<evidence type="ECO:0000256" key="6">
    <source>
        <dbReference type="PROSITE-ProRule" id="PRU01363"/>
    </source>
</evidence>
<feature type="region of interest" description="Disordered" evidence="7">
    <location>
        <begin position="1829"/>
        <end position="1885"/>
    </location>
</feature>
<feature type="domain" description="Ketosynthase family 3 (KS3)" evidence="9">
    <location>
        <begin position="430"/>
        <end position="854"/>
    </location>
</feature>
<comment type="caution">
    <text evidence="11">The sequence shown here is derived from an EMBL/GenBank/DDBJ whole genome shotgun (WGS) entry which is preliminary data.</text>
</comment>
<dbReference type="SUPFAM" id="SSF53901">
    <property type="entry name" value="Thiolase-like"/>
    <property type="match status" value="1"/>
</dbReference>
<evidence type="ECO:0000256" key="3">
    <source>
        <dbReference type="ARBA" id="ARBA00022679"/>
    </source>
</evidence>
<evidence type="ECO:0000256" key="5">
    <source>
        <dbReference type="ARBA" id="ARBA00023315"/>
    </source>
</evidence>
<dbReference type="InterPro" id="IPR049900">
    <property type="entry name" value="PKS_mFAS_DH"/>
</dbReference>
<dbReference type="Pfam" id="PF00109">
    <property type="entry name" value="ketoacyl-synt"/>
    <property type="match status" value="1"/>
</dbReference>
<dbReference type="EMBL" id="JARVKF010000441">
    <property type="protein sequence ID" value="KAK9413206.1"/>
    <property type="molecule type" value="Genomic_DNA"/>
</dbReference>
<dbReference type="PROSITE" id="PS52004">
    <property type="entry name" value="KS3_2"/>
    <property type="match status" value="1"/>
</dbReference>
<keyword evidence="5" id="KW-0012">Acyltransferase</keyword>
<dbReference type="Pfam" id="PF07993">
    <property type="entry name" value="NAD_binding_4"/>
    <property type="match status" value="1"/>
</dbReference>
<evidence type="ECO:0000259" key="8">
    <source>
        <dbReference type="PROSITE" id="PS50075"/>
    </source>
</evidence>
<feature type="active site" description="Proton acceptor; for dehydratase activity" evidence="6">
    <location>
        <position position="1394"/>
    </location>
</feature>
<feature type="region of interest" description="N-terminal hotdog fold" evidence="6">
    <location>
        <begin position="1359"/>
        <end position="1493"/>
    </location>
</feature>
<dbReference type="Proteomes" id="UP001408356">
    <property type="component" value="Unassembled WGS sequence"/>
</dbReference>
<organism evidence="11 12">
    <name type="scientific">Seiridium unicorne</name>
    <dbReference type="NCBI Taxonomy" id="138068"/>
    <lineage>
        <taxon>Eukaryota</taxon>
        <taxon>Fungi</taxon>
        <taxon>Dikarya</taxon>
        <taxon>Ascomycota</taxon>
        <taxon>Pezizomycotina</taxon>
        <taxon>Sordariomycetes</taxon>
        <taxon>Xylariomycetidae</taxon>
        <taxon>Amphisphaeriales</taxon>
        <taxon>Sporocadaceae</taxon>
        <taxon>Seiridium</taxon>
    </lineage>
</organism>
<keyword evidence="2" id="KW-0597">Phosphoprotein</keyword>
<dbReference type="SUPFAM" id="SSF51735">
    <property type="entry name" value="NAD(P)-binding Rossmann-fold domains"/>
    <property type="match status" value="1"/>
</dbReference>
<keyword evidence="3" id="KW-0808">Transferase</keyword>
<sequence>MITSQPRPQKNEVLLFGPQALQFDRQYLEKLRKTIVTDPDQRWMLQAIGELPRYWTALAKTLPDLAHTLRNERLVLDLGAWLMSEGDVEFPFGKAGNALLTPLVVLHQLTQYWQYVQKKYGEGQASGTTVDSQAELVATQQHGSETRSLGLCTGMLSSFAVSSAKSRLEFEKYGSVAVRLAMLIGAVVDAEESSNQALGQGKATSFATAWHNDKEEQDFRRVLDSSFPDTYISVRYDEARATVTTSEHTAGELLQQLRDAGITVAEVGLKGRFHNPDSETSRHADALVALCDGDATLQFAEPDELAFPSYTNAGDGASVSKNGESLHKLALQAILTQQSNWYATFKAINSSFIDGNDGARVVSFGPDRCVPPTFIKSLSPKIIHSSGLNHEEQQSHNSLLDPGLPFQNWDSTCARPLDHQAQQHRLARNEESIAVVGMSIKVAGADDLNEFSDLLRTGLSQHELISDDRLMLDTLFREGDKDPERKWYGNFVRDPGAFDHKFFKRSPRESSTMDPQQRLFLQAAYQAVEQSGYFNETTRSDTRRNKEHVGVYLGACSGDWEHHAACHTANAFTATGNLKSFIPGKVSHYFGWTGPSIAYDTACSASAVAIHTACRNLLSGECTAALAGGVAMMSNFLWFQNLAGASFLSPTGQCKPFDESADGYCRGEGIACVFLKKMSDALADGNPILGCIPSTAVYQNQNCTPLFVPNSPSLSQLFTDVVQNAKLSPRDISLVEAHGTGTPVGDPAEYESIRMSLGGENRSDTLTIGSVKGHIGHTEGASGVIALIKVILMMQGNYIPPQASFSKMSSHIKVTPEDHLQVATSLRSWNPKFKAALINNYGASGSNASMIVTQPPQGFDGLPTAPIRNFADRQSFPFSIAGLDGRAISSYAEKLLNSIRSHPDLRLADLSFQLNLQSNRRLPQRSIFTCRSIGELEDKLSKLSSQSDQPGSTFSAAKPERPVILCFGGQVSTFVGLDEKLYNSISVLRHHLDRCDAVIQSLGHDTIYPDIYRRQPVKDTVKLQTMLFALQYSCAKSWMDCGLDDKIVAVVGHSFGELTALCISGVLSLKDAVKLVAGRARLVRDDWGPESGAMMAVDSDEALINELLKESNTNYGGEHKASIACFNGPRSFTLAGSVGAIDGVDATIANSVRFSGIKHKRLNVTNAFHSSLVDSLIDNLEQIGKELTFNDPLIPFERATATEHTSSLTPRFVPDHMRSPVYFNHTVQRLSQKYSSAIFLEAGSQSTITLMASRALAQTAGSSSSHFQALNITNDHGLDGLTDATTSLWEESVSVSFWGHHHLQSHEYPPLFLPPYQFDKSTNHWLELKSPAKAVADAVASATARQVLDHHSDGLEDKASQLWTFVGYTDSASKRPRFRINTDSASYKEYISGHLIAQTAPICPATLEVDMAVEALFSLHTEWRSTGLQPVVHDMVNHAPLCVDHSRVVWLDFQNKDEDSTQWLWKITSEDVGSPQNSQTHVEARIHIRASDDASYIAEFSRFERLVGHAKCLSMLSLDLNSGKTFDVLTGRNVYRTFSPVVDYGEPYRCVQAVVGGDDECAGLVHKRHAGQTWLDVLLSDSFSQVGGIFVNCMTDHSPTDMFIATGCELTMRSPRVAAQQGQESTDIWHVYARHTRQSEKVFITDVFVFNASSGVLTEVMMGIQYARVAKSSMAKMLTRLTKDESMLKNIVPTTHSKVTSVVGAIENQSPDAPSPHHVTMSSSKPRTIKEEVLETAKSKSGSTKPKHPDITDDVRKVVANVSGIEEDEIGLDSEMADFGIDSLMGMELAREVEVIFKCKLDQDELMEATSLRKFVVCISNALFGPVTDSSGSGDLSDEGDDKSWSSDSKGSTTATSVQEAHEVQPKANAVVSNGHGSTTAKSDLGPVHSNLELIQQDILDAFGEVKMLTDTNIKNFHLDNIEKVIIAATNRLSAALIVEAFDELGSPLRTAIAGGVIDPVPYLPKHGRLMDFIYTFLKYDARLLETDAESGRLIRTAIPAPRKSSAAILQELLSSYPEFCVANKLTYYAGKHLAGVLSGTTDGIRVLFGSIEGRELVQDLYYNHTFNRMNYTQMRDTIAGVVKRIKPHLRHEPLKILEMGAGTGGTTHILAPFLHSLDIPVVYTFTDLSPSMVANARRKFGKQYSFMRFETHDIEKPPIDALKDQHIILASNAVHATHNLVQSLTNIRKALRPDGFLMILEMTEKAPFIDVIFGLLEGWWLFDDGRKHAIVPEEYWERELHASGFSHVDWTDGNLPENTFQKVMVAFASGPVRERLPKPAPTPDVAATLPSALNVTSRTEQAESYITKYTSDFPHSKLSFTPRRVDGHDLAEIGDAVVIVTGATGSLGAHTVAELAERPSVKSVVCMNRRTSSPVETRQKDAFLSRGIELSAAGQAKLRIIDGDSSKQQLGLSADDYDWLRQHVTHIIHNAWPMSGTRPLGNFEPQFQTLRHLLTLASDIAARDPGNPIGFQLVSSIGVVGHSSDRRVPETPVSMQSVLPIGYCEAKWVCERMLDETLHQHPEHFRTMVVRPGQIAGSKTSGFWNPIEHFAFLVKSAQALRAWPDFDGILQWIPVNDVAGTMADLLHIENPHAPKPYHVYHIDNPIGQPWKEMSPVVADALGIPKDRIIPFRTWVRLVRHSPLHAETDNPAARLIDFLDGNFERMSCGGLILDTAHSQEHSKTMAHAQPVTEEVARRYIASWKRMGFLKP</sequence>
<protein>
    <submittedName>
        <fullName evidence="11">Polyketide synthase</fullName>
    </submittedName>
</protein>
<evidence type="ECO:0000256" key="4">
    <source>
        <dbReference type="ARBA" id="ARBA00023268"/>
    </source>
</evidence>
<dbReference type="Gene3D" id="1.10.1200.10">
    <property type="entry name" value="ACP-like"/>
    <property type="match status" value="1"/>
</dbReference>
<reference evidence="11 12" key="1">
    <citation type="journal article" date="2024" name="J. Plant Pathol.">
        <title>Sequence and assembly of the genome of Seiridium unicorne, isolate CBS 538.82, causal agent of cypress canker disease.</title>
        <authorList>
            <person name="Scali E."/>
            <person name="Rocca G.D."/>
            <person name="Danti R."/>
            <person name="Garbelotto M."/>
            <person name="Barberini S."/>
            <person name="Baroncelli R."/>
            <person name="Emiliani G."/>
        </authorList>
    </citation>
    <scope>NUCLEOTIDE SEQUENCE [LARGE SCALE GENOMIC DNA]</scope>
    <source>
        <strain evidence="11 12">BM-138-508</strain>
    </source>
</reference>
<dbReference type="Pfam" id="PF16073">
    <property type="entry name" value="SAT"/>
    <property type="match status" value="1"/>
</dbReference>
<dbReference type="InterPro" id="IPR009081">
    <property type="entry name" value="PP-bd_ACP"/>
</dbReference>
<dbReference type="InterPro" id="IPR014043">
    <property type="entry name" value="Acyl_transferase_dom"/>
</dbReference>
<dbReference type="PROSITE" id="PS00012">
    <property type="entry name" value="PHOSPHOPANTETHEINE"/>
    <property type="match status" value="1"/>
</dbReference>
<dbReference type="Gene3D" id="3.30.70.3290">
    <property type="match status" value="1"/>
</dbReference>
<dbReference type="Gene3D" id="3.10.129.110">
    <property type="entry name" value="Polyketide synthase dehydratase"/>
    <property type="match status" value="1"/>
</dbReference>
<evidence type="ECO:0000313" key="12">
    <source>
        <dbReference type="Proteomes" id="UP001408356"/>
    </source>
</evidence>